<dbReference type="Proteomes" id="UP000228989">
    <property type="component" value="Unassembled WGS sequence"/>
</dbReference>
<dbReference type="SUPFAM" id="SSF57829">
    <property type="entry name" value="Zn-binding ribosomal proteins"/>
    <property type="match status" value="1"/>
</dbReference>
<dbReference type="Proteomes" id="UP000228888">
    <property type="component" value="Unassembled WGS sequence"/>
</dbReference>
<dbReference type="EMBL" id="PFFF01000032">
    <property type="protein sequence ID" value="PIV89717.1"/>
    <property type="molecule type" value="Genomic_DNA"/>
</dbReference>
<dbReference type="InterPro" id="IPR011332">
    <property type="entry name" value="Ribosomal_zn-bd"/>
</dbReference>
<sequence>MKQGPATFGSKHKATHKICRRCGEHSFHIAHGICAGCGFGKTAKIKKYSWQTKKKGGKVRK</sequence>
<evidence type="ECO:0000313" key="15">
    <source>
        <dbReference type="EMBL" id="PIV89717.1"/>
    </source>
</evidence>
<dbReference type="Proteomes" id="UP000231232">
    <property type="component" value="Unassembled WGS sequence"/>
</dbReference>
<accession>A0A2H9QTE4</accession>
<dbReference type="InterPro" id="IPR011331">
    <property type="entry name" value="Ribosomal_eL37/eL43"/>
</dbReference>
<evidence type="ECO:0000313" key="16">
    <source>
        <dbReference type="EMBL" id="PIX27960.1"/>
    </source>
</evidence>
<keyword evidence="8 11" id="KW-0689">Ribosomal protein</keyword>
<feature type="zinc finger region" description="C4-type" evidence="11">
    <location>
        <begin position="19"/>
        <end position="37"/>
    </location>
</feature>
<evidence type="ECO:0000313" key="12">
    <source>
        <dbReference type="EMBL" id="PIN66633.1"/>
    </source>
</evidence>
<keyword evidence="5 11" id="KW-0863">Zinc-finger</keyword>
<evidence type="ECO:0000256" key="4">
    <source>
        <dbReference type="ARBA" id="ARBA00022730"/>
    </source>
</evidence>
<dbReference type="GO" id="GO:0005840">
    <property type="term" value="C:ribosome"/>
    <property type="evidence" value="ECO:0007669"/>
    <property type="project" value="UniProtKB-KW"/>
</dbReference>
<feature type="binding site" evidence="11">
    <location>
        <position position="22"/>
    </location>
    <ligand>
        <name>Zn(2+)</name>
        <dbReference type="ChEBI" id="CHEBI:29105"/>
    </ligand>
</feature>
<accession>A0A2H9M1I5</accession>
<dbReference type="GO" id="GO:1990904">
    <property type="term" value="C:ribonucleoprotein complex"/>
    <property type="evidence" value="ECO:0007669"/>
    <property type="project" value="UniProtKB-KW"/>
</dbReference>
<dbReference type="Proteomes" id="UP000229789">
    <property type="component" value="Unassembled WGS sequence"/>
</dbReference>
<comment type="similarity">
    <text evidence="2 11">Belongs to the eukaryotic ribosomal protein eL37 family.</text>
</comment>
<accession>A0A2H9P8X8</accession>
<accession>A0A2H9RCZ1</accession>
<dbReference type="InterPro" id="IPR001569">
    <property type="entry name" value="Ribosomal_eL37"/>
</dbReference>
<evidence type="ECO:0000256" key="10">
    <source>
        <dbReference type="ARBA" id="ARBA00035225"/>
    </source>
</evidence>
<dbReference type="Proteomes" id="UP000231449">
    <property type="component" value="Unassembled WGS sequence"/>
</dbReference>
<accession>A0A2G9LJA7</accession>
<dbReference type="Proteomes" id="UP000230713">
    <property type="component" value="Unassembled WGS sequence"/>
</dbReference>
<gene>
    <name evidence="11" type="primary">rpl37e</name>
    <name evidence="19" type="ORF">CO072_01570</name>
    <name evidence="18" type="ORF">CO124_00580</name>
    <name evidence="14" type="ORF">COS22_00265</name>
    <name evidence="13" type="ORF">COS45_02600</name>
    <name evidence="15" type="ORF">COW47_01310</name>
    <name evidence="12" type="ORF">COW69_01205</name>
    <name evidence="17" type="ORF">COY63_00795</name>
    <name evidence="16" type="ORF">COZ66_02100</name>
</gene>
<dbReference type="Gene3D" id="2.20.25.30">
    <property type="match status" value="1"/>
</dbReference>
<feature type="binding site" evidence="11">
    <location>
        <position position="19"/>
    </location>
    <ligand>
        <name>Zn(2+)</name>
        <dbReference type="ChEBI" id="CHEBI:29105"/>
    </ligand>
</feature>
<keyword evidence="7 11" id="KW-0694">RNA-binding</keyword>
<evidence type="ECO:0000256" key="9">
    <source>
        <dbReference type="ARBA" id="ARBA00023274"/>
    </source>
</evidence>
<dbReference type="EMBL" id="PCUF01000012">
    <property type="protein sequence ID" value="PIN66633.1"/>
    <property type="molecule type" value="Genomic_DNA"/>
</dbReference>
<dbReference type="AlphaFoldDB" id="A0A2G9LJA7"/>
<evidence type="ECO:0000256" key="5">
    <source>
        <dbReference type="ARBA" id="ARBA00022771"/>
    </source>
</evidence>
<dbReference type="GO" id="GO:0008270">
    <property type="term" value="F:zinc ion binding"/>
    <property type="evidence" value="ECO:0007669"/>
    <property type="project" value="UniProtKB-UniRule"/>
</dbReference>
<evidence type="ECO:0000256" key="8">
    <source>
        <dbReference type="ARBA" id="ARBA00022980"/>
    </source>
</evidence>
<comment type="caution">
    <text evidence="12">The sequence shown here is derived from an EMBL/GenBank/DDBJ whole genome shotgun (WGS) entry which is preliminary data.</text>
</comment>
<dbReference type="EMBL" id="PFMG01000017">
    <property type="protein sequence ID" value="PIY99947.1"/>
    <property type="molecule type" value="Genomic_DNA"/>
</dbReference>
<keyword evidence="6 11" id="KW-0862">Zinc</keyword>
<dbReference type="EMBL" id="PETW01000004">
    <property type="protein sequence ID" value="PIV46640.1"/>
    <property type="molecule type" value="Genomic_DNA"/>
</dbReference>
<comment type="cofactor">
    <cofactor evidence="11">
        <name>Zn(2+)</name>
        <dbReference type="ChEBI" id="CHEBI:29105"/>
    </cofactor>
    <text evidence="11">Binds 1 zinc ion per subunit.</text>
</comment>
<feature type="binding site" evidence="11">
    <location>
        <position position="34"/>
    </location>
    <ligand>
        <name>Zn(2+)</name>
        <dbReference type="ChEBI" id="CHEBI:29105"/>
    </ligand>
</feature>
<keyword evidence="9 11" id="KW-0687">Ribonucleoprotein</keyword>
<reference evidence="20 21" key="2">
    <citation type="submission" date="2017-09" db="EMBL/GenBank/DDBJ databases">
        <title>Depth-based differentiation of microbial function through sediment-hosted aquifers and enrichment of novel symbionts in the deep terrestrial subsurface.</title>
        <authorList>
            <person name="Probst A.J."/>
            <person name="Ladd B."/>
            <person name="Jarett J.K."/>
            <person name="Geller-Mcgrath D.E."/>
            <person name="Sieber C.M.K."/>
            <person name="Emerson J.B."/>
            <person name="Anantharaman K."/>
            <person name="Thomas B.C."/>
            <person name="Malmstrom R."/>
            <person name="Stieglmeier M."/>
            <person name="Klingl A."/>
            <person name="Woyke T."/>
            <person name="Ryan C.M."/>
            <person name="Banfield J.F."/>
        </authorList>
    </citation>
    <scope>NUCLEOTIDE SEQUENCE [LARGE SCALE GENOMIC DNA]</scope>
</reference>
<accession>A0A2H9M802</accession>
<dbReference type="GO" id="GO:0019843">
    <property type="term" value="F:rRNA binding"/>
    <property type="evidence" value="ECO:0007669"/>
    <property type="project" value="UniProtKB-KW"/>
</dbReference>
<dbReference type="EMBL" id="PFIH01000052">
    <property type="protein sequence ID" value="PIX27960.1"/>
    <property type="molecule type" value="Genomic_DNA"/>
</dbReference>
<dbReference type="EMBL" id="PFUW01000012">
    <property type="protein sequence ID" value="PJB04290.1"/>
    <property type="molecule type" value="Genomic_DNA"/>
</dbReference>
<evidence type="ECO:0000313" key="20">
    <source>
        <dbReference type="Proteomes" id="UP000228874"/>
    </source>
</evidence>
<evidence type="ECO:0000256" key="7">
    <source>
        <dbReference type="ARBA" id="ARBA00022884"/>
    </source>
</evidence>
<evidence type="ECO:0000313" key="18">
    <source>
        <dbReference type="EMBL" id="PJB04290.1"/>
    </source>
</evidence>
<proteinExistence type="inferred from homology"/>
<evidence type="ECO:0000313" key="14">
    <source>
        <dbReference type="EMBL" id="PIV46640.1"/>
    </source>
</evidence>
<dbReference type="Proteomes" id="UP000230477">
    <property type="component" value="Unassembled WGS sequence"/>
</dbReference>
<feature type="binding site" evidence="11">
    <location>
        <position position="37"/>
    </location>
    <ligand>
        <name>Zn(2+)</name>
        <dbReference type="ChEBI" id="CHEBI:29105"/>
    </ligand>
</feature>
<dbReference type="HAMAP" id="MF_00547">
    <property type="entry name" value="Ribosomal_eL37"/>
    <property type="match status" value="1"/>
</dbReference>
<evidence type="ECO:0000256" key="2">
    <source>
        <dbReference type="ARBA" id="ARBA00009805"/>
    </source>
</evidence>
<dbReference type="GO" id="GO:0006412">
    <property type="term" value="P:translation"/>
    <property type="evidence" value="ECO:0007669"/>
    <property type="project" value="UniProtKB-UniRule"/>
</dbReference>
<evidence type="ECO:0000256" key="3">
    <source>
        <dbReference type="ARBA" id="ARBA00022723"/>
    </source>
</evidence>
<dbReference type="EMBL" id="PFSX01000040">
    <property type="protein sequence ID" value="PJC01339.1"/>
    <property type="molecule type" value="Genomic_DNA"/>
</dbReference>
<evidence type="ECO:0000313" key="13">
    <source>
        <dbReference type="EMBL" id="PIV13495.1"/>
    </source>
</evidence>
<name>A0A2G9LJA7_HUBC1</name>
<dbReference type="GO" id="GO:0003735">
    <property type="term" value="F:structural constituent of ribosome"/>
    <property type="evidence" value="ECO:0007669"/>
    <property type="project" value="InterPro"/>
</dbReference>
<evidence type="ECO:0000313" key="17">
    <source>
        <dbReference type="EMBL" id="PIY99947.1"/>
    </source>
</evidence>
<organism evidence="12 22">
    <name type="scientific">Huberarchaeum crystalense</name>
    <dbReference type="NCBI Taxonomy" id="2014257"/>
    <lineage>
        <taxon>Archaea</taxon>
        <taxon>Candidatus Huberarchaeota</taxon>
        <taxon>Candidatus Huberarchaeia</taxon>
        <taxon>Candidatus Huberarchaeales</taxon>
        <taxon>Candidatus Huberarchaeaceae</taxon>
        <taxon>Candidatus Huberarchaeum</taxon>
    </lineage>
</organism>
<dbReference type="Pfam" id="PF01907">
    <property type="entry name" value="Ribosomal_L37e"/>
    <property type="match status" value="1"/>
</dbReference>
<evidence type="ECO:0000313" key="22">
    <source>
        <dbReference type="Proteomes" id="UP000229789"/>
    </source>
</evidence>
<accession>A0A2H9N2E9</accession>
<accession>A0A2H9MMF9</accession>
<dbReference type="NCBIfam" id="NF003214">
    <property type="entry name" value="PRK04179.1"/>
    <property type="match status" value="1"/>
</dbReference>
<keyword evidence="4 11" id="KW-0699">rRNA-binding</keyword>
<evidence type="ECO:0000256" key="6">
    <source>
        <dbReference type="ARBA" id="ARBA00022833"/>
    </source>
</evidence>
<evidence type="ECO:0000313" key="19">
    <source>
        <dbReference type="EMBL" id="PJC01339.1"/>
    </source>
</evidence>
<dbReference type="Proteomes" id="UP000228874">
    <property type="component" value="Unassembled WGS sequence"/>
</dbReference>
<evidence type="ECO:0000313" key="21">
    <source>
        <dbReference type="Proteomes" id="UP000228888"/>
    </source>
</evidence>
<evidence type="ECO:0000256" key="11">
    <source>
        <dbReference type="HAMAP-Rule" id="MF_00547"/>
    </source>
</evidence>
<keyword evidence="3 11" id="KW-0479">Metal-binding</keyword>
<dbReference type="EMBL" id="PEUT01000062">
    <property type="protein sequence ID" value="PIV13495.1"/>
    <property type="molecule type" value="Genomic_DNA"/>
</dbReference>
<evidence type="ECO:0000256" key="1">
    <source>
        <dbReference type="ARBA" id="ARBA00003058"/>
    </source>
</evidence>
<comment type="function">
    <text evidence="1 11">Binds to the 23S rRNA.</text>
</comment>
<reference evidence="12 22" key="1">
    <citation type="submission" date="2017-09" db="EMBL/GenBank/DDBJ databases">
        <title>Depth-based differentiation of microbial function through sediment-hosted aquifers and enrichment of novel symbionts in the deep terrestrial subsurface.</title>
        <authorList>
            <person name="Probst A.J."/>
            <person name="Ladd B."/>
            <person name="Jarett J.K."/>
            <person name="Geller-Mcgrath D.E."/>
            <person name="Sieber C.M."/>
            <person name="Emerson J.B."/>
            <person name="Anantharaman K."/>
            <person name="Thomas B.C."/>
            <person name="Malmstrom R."/>
            <person name="Stieglmeier M."/>
            <person name="Klingl A."/>
            <person name="Woyke T."/>
            <person name="Ryan C.M."/>
            <person name="Banfield J.F."/>
        </authorList>
    </citation>
    <scope>NUCLEOTIDE SEQUENCE [LARGE SCALE GENOMIC DNA]</scope>
    <source>
        <strain evidence="14">CG02_land_8_20_14_3_00_31_209</strain>
        <strain evidence="13">CG03_land_8_20_14_0_80_31_114</strain>
        <strain evidence="15">CG17_big_fil_post_rev_8_21_14_2_50_31_73</strain>
        <strain evidence="12">CG18_big_fil_WC_8_21_14_2_50_31_19</strain>
        <strain evidence="17">CG_4_10_14_0_8_um_filter_31_133</strain>
        <strain evidence="16">CG_4_8_14_3_um_filter</strain>
        <strain evidence="19">CG_4_9_14_0_8_um_filter_31_21</strain>
        <strain evidence="18">CG_4_9_14_3_um_filter_31_125</strain>
    </source>
</reference>
<protein>
    <recommendedName>
        <fullName evidence="10 11">Large ribosomal subunit protein eL37</fullName>
    </recommendedName>
</protein>